<dbReference type="AlphaFoldDB" id="A0A841Q2X2"/>
<name>A0A841Q2X2_9BACI</name>
<organism evidence="1 2">
    <name type="scientific">Salirhabdus euzebyi</name>
    <dbReference type="NCBI Taxonomy" id="394506"/>
    <lineage>
        <taxon>Bacteria</taxon>
        <taxon>Bacillati</taxon>
        <taxon>Bacillota</taxon>
        <taxon>Bacilli</taxon>
        <taxon>Bacillales</taxon>
        <taxon>Bacillaceae</taxon>
        <taxon>Salirhabdus</taxon>
    </lineage>
</organism>
<dbReference type="EMBL" id="JACHGH010000001">
    <property type="protein sequence ID" value="MBB6451798.1"/>
    <property type="molecule type" value="Genomic_DNA"/>
</dbReference>
<reference evidence="1 2" key="1">
    <citation type="submission" date="2020-08" db="EMBL/GenBank/DDBJ databases">
        <title>Genomic Encyclopedia of Type Strains, Phase IV (KMG-IV): sequencing the most valuable type-strain genomes for metagenomic binning, comparative biology and taxonomic classification.</title>
        <authorList>
            <person name="Goeker M."/>
        </authorList>
    </citation>
    <scope>NUCLEOTIDE SEQUENCE [LARGE SCALE GENOMIC DNA]</scope>
    <source>
        <strain evidence="1 2">DSM 19612</strain>
    </source>
</reference>
<dbReference type="RefSeq" id="WP_174496404.1">
    <property type="nucleotide sequence ID" value="NZ_CADDWK010000007.1"/>
</dbReference>
<protein>
    <submittedName>
        <fullName evidence="1">Putative negative regulator of RcsB-dependent stress response</fullName>
    </submittedName>
</protein>
<dbReference type="Proteomes" id="UP000581688">
    <property type="component" value="Unassembled WGS sequence"/>
</dbReference>
<keyword evidence="2" id="KW-1185">Reference proteome</keyword>
<evidence type="ECO:0000313" key="2">
    <source>
        <dbReference type="Proteomes" id="UP000581688"/>
    </source>
</evidence>
<gene>
    <name evidence="1" type="ORF">HNQ94_000219</name>
</gene>
<proteinExistence type="predicted"/>
<accession>A0A841Q2X2</accession>
<sequence length="204" mass="23599">MNNIVFYVTLFAQGLVLAMLDVEFVPAMIIILLVVGVLSYFRMFYPLYGTKDIEKTEKFLLMNKKNPFFHFVYAVANDQKDEVEHSFEKVMAKYKAPARQALHTIIYALYKKDAEQAREQLPHIQPAKYQSYYEALVLVEEGKMDEAQAVADNQLTGWMKETVRAEILLKAGDKDEAKGILEQAMLETKGLQCYLMYKNLHQHD</sequence>
<comment type="caution">
    <text evidence="1">The sequence shown here is derived from an EMBL/GenBank/DDBJ whole genome shotgun (WGS) entry which is preliminary data.</text>
</comment>
<evidence type="ECO:0000313" key="1">
    <source>
        <dbReference type="EMBL" id="MBB6451798.1"/>
    </source>
</evidence>